<dbReference type="AlphaFoldDB" id="E6K0W6"/>
<proteinExistence type="predicted"/>
<dbReference type="PATRIC" id="fig|864564.6.peg.1259"/>
<evidence type="ECO:0000256" key="1">
    <source>
        <dbReference type="SAM" id="Phobius"/>
    </source>
</evidence>
<feature type="transmembrane region" description="Helical" evidence="1">
    <location>
        <begin position="143"/>
        <end position="163"/>
    </location>
</feature>
<gene>
    <name evidence="2" type="ORF">HMPREF0620_0452</name>
</gene>
<sequence length="359" mass="40320">MSRKKKTRGANPRDANLPWYFRSYIDLDDSPNFLSLSPFCLIIGALDNWAAMDMTDAMPKWKFLGDFAGAVTVFFALCWACAEMTPIMALLIKRPRFSGVLVAFYTFLIDLDSVVLGMCLSVVEAMRSQPDLSVYFSSYRWRVVLVFTIIAFVIGMGWNAFALHHRLKRKSRRKKTLSDEELDPPAQKSFQDQMKEQDIAFVIGIVATALMGLVTYSVLGIILVAVSSYLLGQMFVKFSYEATMRLRGRKFRYDYAGEGGGEDDDGDEGNEEEPLFSGGFAAGMRHLVKRYGLKLASVYCLSIAVASSVLRDPTIPFYMIVLPALAICVFIWLPVHVVRKLVDKVKRRGHQSDSSGGKR</sequence>
<reference evidence="2 3" key="1">
    <citation type="submission" date="2010-12" db="EMBL/GenBank/DDBJ databases">
        <authorList>
            <person name="Muzny D."/>
            <person name="Qin X."/>
            <person name="Buhay C."/>
            <person name="Dugan-Rocha S."/>
            <person name="Ding Y."/>
            <person name="Chen G."/>
            <person name="Hawes A."/>
            <person name="Holder M."/>
            <person name="Jhangiani S."/>
            <person name="Johnson A."/>
            <person name="Khan Z."/>
            <person name="Li Z."/>
            <person name="Liu W."/>
            <person name="Liu X."/>
            <person name="Perez L."/>
            <person name="Shen H."/>
            <person name="Wang Q."/>
            <person name="Watt J."/>
            <person name="Xi L."/>
            <person name="Xin Y."/>
            <person name="Zhou J."/>
            <person name="Deng J."/>
            <person name="Jiang H."/>
            <person name="Liu Y."/>
            <person name="Qu J."/>
            <person name="Song X.-Z."/>
            <person name="Zhang L."/>
            <person name="Villasana D."/>
            <person name="Johnson A."/>
            <person name="Liu J."/>
            <person name="Liyanage D."/>
            <person name="Lorensuhewa L."/>
            <person name="Robinson T."/>
            <person name="Song A."/>
            <person name="Song B.-B."/>
            <person name="Dinh H."/>
            <person name="Thornton R."/>
            <person name="Coyle M."/>
            <person name="Francisco L."/>
            <person name="Jackson L."/>
            <person name="Javaid M."/>
            <person name="Korchina V."/>
            <person name="Kovar C."/>
            <person name="Mata R."/>
            <person name="Mathew T."/>
            <person name="Ngo R."/>
            <person name="Nguyen L."/>
            <person name="Nguyen N."/>
            <person name="Okwuonu G."/>
            <person name="Ongeri F."/>
            <person name="Pham C."/>
            <person name="Simmons D."/>
            <person name="Wilczek-Boney K."/>
            <person name="Hale W."/>
            <person name="Jakkamsetti A."/>
            <person name="Pham P."/>
            <person name="Ruth R."/>
            <person name="San Lucas F."/>
            <person name="Warren J."/>
            <person name="Zhang J."/>
            <person name="Zhao Z."/>
            <person name="Zhou C."/>
            <person name="Zhu D."/>
            <person name="Lee S."/>
            <person name="Bess C."/>
            <person name="Blankenburg K."/>
            <person name="Forbes L."/>
            <person name="Fu Q."/>
            <person name="Gubbala S."/>
            <person name="Hirani K."/>
            <person name="Jayaseelan J.C."/>
            <person name="Lara F."/>
            <person name="Munidasa M."/>
            <person name="Palculict T."/>
            <person name="Patil S."/>
            <person name="Pu L.-L."/>
            <person name="Saada N."/>
            <person name="Tang L."/>
            <person name="Weissenberger G."/>
            <person name="Zhu Y."/>
            <person name="Hemphill L."/>
            <person name="Shang Y."/>
            <person name="Youmans B."/>
            <person name="Ayvaz T."/>
            <person name="Ross M."/>
            <person name="Santibanez J."/>
            <person name="Aqrawi P."/>
            <person name="Gross S."/>
            <person name="Joshi V."/>
            <person name="Fowler G."/>
            <person name="Nazareth L."/>
            <person name="Reid J."/>
            <person name="Worley K."/>
            <person name="Petrosino J."/>
            <person name="Highlander S."/>
            <person name="Gibbs R."/>
        </authorList>
    </citation>
    <scope>NUCLEOTIDE SEQUENCE [LARGE SCALE GENOMIC DNA]</scope>
    <source>
        <strain evidence="2 3">DSM 10105</strain>
    </source>
</reference>
<keyword evidence="1" id="KW-0472">Membrane</keyword>
<evidence type="ECO:0000313" key="2">
    <source>
        <dbReference type="EMBL" id="EFT83447.1"/>
    </source>
</evidence>
<feature type="transmembrane region" description="Helical" evidence="1">
    <location>
        <begin position="316"/>
        <end position="338"/>
    </location>
</feature>
<dbReference type="EMBL" id="AEON01000001">
    <property type="protein sequence ID" value="EFT83447.1"/>
    <property type="molecule type" value="Genomic_DNA"/>
</dbReference>
<feature type="transmembrane region" description="Helical" evidence="1">
    <location>
        <begin position="71"/>
        <end position="92"/>
    </location>
</feature>
<name>E6K0W6_PARDN</name>
<feature type="transmembrane region" description="Helical" evidence="1">
    <location>
        <begin position="291"/>
        <end position="310"/>
    </location>
</feature>
<keyword evidence="3" id="KW-1185">Reference proteome</keyword>
<organism evidence="2 3">
    <name type="scientific">Parascardovia denticolens DSM 10105 = JCM 12538</name>
    <dbReference type="NCBI Taxonomy" id="864564"/>
    <lineage>
        <taxon>Bacteria</taxon>
        <taxon>Bacillati</taxon>
        <taxon>Actinomycetota</taxon>
        <taxon>Actinomycetes</taxon>
        <taxon>Bifidobacteriales</taxon>
        <taxon>Bifidobacteriaceae</taxon>
        <taxon>Parascardovia</taxon>
    </lineage>
</organism>
<feature type="transmembrane region" description="Helical" evidence="1">
    <location>
        <begin position="222"/>
        <end position="240"/>
    </location>
</feature>
<feature type="transmembrane region" description="Helical" evidence="1">
    <location>
        <begin position="32"/>
        <end position="51"/>
    </location>
</feature>
<evidence type="ECO:0000313" key="3">
    <source>
        <dbReference type="Proteomes" id="UP000004946"/>
    </source>
</evidence>
<keyword evidence="1" id="KW-0812">Transmembrane</keyword>
<dbReference type="KEGG" id="pdo:PSDT_1146"/>
<feature type="transmembrane region" description="Helical" evidence="1">
    <location>
        <begin position="199"/>
        <end position="216"/>
    </location>
</feature>
<protein>
    <recommendedName>
        <fullName evidence="4">Transmembrane protein</fullName>
    </recommendedName>
</protein>
<dbReference type="HOGENOM" id="CLU_771275_0_0_11"/>
<comment type="caution">
    <text evidence="2">The sequence shown here is derived from an EMBL/GenBank/DDBJ whole genome shotgun (WGS) entry which is preliminary data.</text>
</comment>
<keyword evidence="1" id="KW-1133">Transmembrane helix</keyword>
<dbReference type="Proteomes" id="UP000004946">
    <property type="component" value="Chromosome"/>
</dbReference>
<evidence type="ECO:0008006" key="4">
    <source>
        <dbReference type="Google" id="ProtNLM"/>
    </source>
</evidence>
<feature type="transmembrane region" description="Helical" evidence="1">
    <location>
        <begin position="99"/>
        <end position="123"/>
    </location>
</feature>
<accession>E6K0W6</accession>